<dbReference type="EMBL" id="DRZI01000051">
    <property type="protein sequence ID" value="HHP81314.1"/>
    <property type="molecule type" value="Genomic_DNA"/>
</dbReference>
<evidence type="ECO:0000256" key="1">
    <source>
        <dbReference type="ARBA" id="ARBA00022729"/>
    </source>
</evidence>
<keyword evidence="2" id="KW-0472">Membrane</keyword>
<dbReference type="Gene3D" id="3.40.50.2300">
    <property type="match status" value="2"/>
</dbReference>
<dbReference type="InterPro" id="IPR003760">
    <property type="entry name" value="PnrA-like"/>
</dbReference>
<protein>
    <submittedName>
        <fullName evidence="4">BMP family ABC transporter substrate-binding protein</fullName>
    </submittedName>
</protein>
<evidence type="ECO:0000256" key="2">
    <source>
        <dbReference type="SAM" id="Phobius"/>
    </source>
</evidence>
<feature type="domain" description="ABC transporter substrate-binding protein PnrA-like" evidence="3">
    <location>
        <begin position="75"/>
        <end position="359"/>
    </location>
</feature>
<name>A0A7C5TF30_9CREN</name>
<dbReference type="PANTHER" id="PTHR43208">
    <property type="entry name" value="ABC TRANSPORTER SUBSTRATE-BINDING PROTEIN"/>
    <property type="match status" value="1"/>
</dbReference>
<dbReference type="SUPFAM" id="SSF53822">
    <property type="entry name" value="Periplasmic binding protein-like I"/>
    <property type="match status" value="1"/>
</dbReference>
<dbReference type="PANTHER" id="PTHR43208:SF1">
    <property type="entry name" value="ABC TRANSPORTER SUBSTRATE-BINDING PROTEIN"/>
    <property type="match status" value="1"/>
</dbReference>
<comment type="caution">
    <text evidence="4">The sequence shown here is derived from an EMBL/GenBank/DDBJ whole genome shotgun (WGS) entry which is preliminary data.</text>
</comment>
<sequence>MVNIPRQTIVILIIMLIIGMAIGYGIGFQYAGVREITLTSPVTYTTTLTFTTNILTTPSVKGLKVAAIYVTPLEEPWNTALHTALQWAVEKYGIEYKYVEKVSEADVESVMRSLIAAGYRVIFAHSWGYNEVTRKIAQEYPDVFFLQGSGPADVVWPSNVLVYDYYIQDAAFIAGVIAGLLTKTNVIGVVSAYPVEDVNILVNAFIAGARYINPNIKPIVTYIESWFDPVKGREAAAAQIAAGADFIYAERFGVFEACIDALKSGKTVYAFGNIVNQNNLAPDVVLGSVVWDLRSFVEYVITNYVVGKLEGGKIVMWGMKEGWATFIWNDKLKSQLPTDILQRVYGIELMIIKGEIEVPVYRDWDPKRWGI</sequence>
<keyword evidence="2" id="KW-0812">Transmembrane</keyword>
<reference evidence="4" key="1">
    <citation type="journal article" date="2020" name="mSystems">
        <title>Genome- and Community-Level Interaction Insights into Carbon Utilization and Element Cycling Functions of Hydrothermarchaeota in Hydrothermal Sediment.</title>
        <authorList>
            <person name="Zhou Z."/>
            <person name="Liu Y."/>
            <person name="Xu W."/>
            <person name="Pan J."/>
            <person name="Luo Z.H."/>
            <person name="Li M."/>
        </authorList>
    </citation>
    <scope>NUCLEOTIDE SEQUENCE [LARGE SCALE GENOMIC DNA]</scope>
    <source>
        <strain evidence="4">SpSt-1121</strain>
    </source>
</reference>
<proteinExistence type="predicted"/>
<organism evidence="4">
    <name type="scientific">Ignisphaera aggregans</name>
    <dbReference type="NCBI Taxonomy" id="334771"/>
    <lineage>
        <taxon>Archaea</taxon>
        <taxon>Thermoproteota</taxon>
        <taxon>Thermoprotei</taxon>
        <taxon>Desulfurococcales</taxon>
        <taxon>Desulfurococcaceae</taxon>
        <taxon>Ignisphaera</taxon>
    </lineage>
</organism>
<dbReference type="AlphaFoldDB" id="A0A7C5TF30"/>
<keyword evidence="1" id="KW-0732">Signal</keyword>
<dbReference type="CDD" id="cd06304">
    <property type="entry name" value="PBP1_BmpA_Med_PnrA-like"/>
    <property type="match status" value="1"/>
</dbReference>
<accession>A0A7C5TF30</accession>
<evidence type="ECO:0000313" key="4">
    <source>
        <dbReference type="EMBL" id="HHP81314.1"/>
    </source>
</evidence>
<dbReference type="InterPro" id="IPR052910">
    <property type="entry name" value="ABC-Purine-Binding"/>
</dbReference>
<evidence type="ECO:0000259" key="3">
    <source>
        <dbReference type="Pfam" id="PF02608"/>
    </source>
</evidence>
<dbReference type="Pfam" id="PF02608">
    <property type="entry name" value="Bmp"/>
    <property type="match status" value="1"/>
</dbReference>
<gene>
    <name evidence="4" type="ORF">ENM84_01470</name>
</gene>
<feature type="transmembrane region" description="Helical" evidence="2">
    <location>
        <begin position="9"/>
        <end position="31"/>
    </location>
</feature>
<keyword evidence="2" id="KW-1133">Transmembrane helix</keyword>
<dbReference type="GO" id="GO:0005886">
    <property type="term" value="C:plasma membrane"/>
    <property type="evidence" value="ECO:0007669"/>
    <property type="project" value="InterPro"/>
</dbReference>
<dbReference type="InterPro" id="IPR028082">
    <property type="entry name" value="Peripla_BP_I"/>
</dbReference>